<sequence length="125" mass="13810">MQLAPGEKSILAYFSDRQQAQDAALALKEVGYVDLQIDGFSLYPSRRVFQSYPVNLSSMVLNSREYGIQDSRPGHDPLMAADPSVSGMSSPAESAPGYSYLLTLVIRQDRFDEALQILRQHGAKV</sequence>
<protein>
    <recommendedName>
        <fullName evidence="3">SPOR domain-containing protein</fullName>
    </recommendedName>
</protein>
<dbReference type="AlphaFoldDB" id="A0A0W8E475"/>
<feature type="region of interest" description="Disordered" evidence="1">
    <location>
        <begin position="71"/>
        <end position="92"/>
    </location>
</feature>
<accession>A0A0W8E475</accession>
<name>A0A0W8E475_9ZZZZ</name>
<organism evidence="2">
    <name type="scientific">hydrocarbon metagenome</name>
    <dbReference type="NCBI Taxonomy" id="938273"/>
    <lineage>
        <taxon>unclassified sequences</taxon>
        <taxon>metagenomes</taxon>
        <taxon>ecological metagenomes</taxon>
    </lineage>
</organism>
<evidence type="ECO:0008006" key="3">
    <source>
        <dbReference type="Google" id="ProtNLM"/>
    </source>
</evidence>
<comment type="caution">
    <text evidence="2">The sequence shown here is derived from an EMBL/GenBank/DDBJ whole genome shotgun (WGS) entry which is preliminary data.</text>
</comment>
<evidence type="ECO:0000313" key="2">
    <source>
        <dbReference type="EMBL" id="KUG03394.1"/>
    </source>
</evidence>
<gene>
    <name evidence="2" type="ORF">ASZ90_019182</name>
</gene>
<dbReference type="EMBL" id="LNQE01001882">
    <property type="protein sequence ID" value="KUG03394.1"/>
    <property type="molecule type" value="Genomic_DNA"/>
</dbReference>
<proteinExistence type="predicted"/>
<reference evidence="2" key="1">
    <citation type="journal article" date="2015" name="Proc. Natl. Acad. Sci. U.S.A.">
        <title>Networks of energetic and metabolic interactions define dynamics in microbial communities.</title>
        <authorList>
            <person name="Embree M."/>
            <person name="Liu J.K."/>
            <person name="Al-Bassam M.M."/>
            <person name="Zengler K."/>
        </authorList>
    </citation>
    <scope>NUCLEOTIDE SEQUENCE</scope>
</reference>
<evidence type="ECO:0000256" key="1">
    <source>
        <dbReference type="SAM" id="MobiDB-lite"/>
    </source>
</evidence>